<name>A0ABT2Z7I1_9RHOB</name>
<organism evidence="1 2">
    <name type="scientific">Albidovulum sediminicola</name>
    <dbReference type="NCBI Taxonomy" id="2984331"/>
    <lineage>
        <taxon>Bacteria</taxon>
        <taxon>Pseudomonadati</taxon>
        <taxon>Pseudomonadota</taxon>
        <taxon>Alphaproteobacteria</taxon>
        <taxon>Rhodobacterales</taxon>
        <taxon>Paracoccaceae</taxon>
        <taxon>Albidovulum</taxon>
    </lineage>
</organism>
<evidence type="ECO:0000313" key="1">
    <source>
        <dbReference type="EMBL" id="MCV2866995.1"/>
    </source>
</evidence>
<protein>
    <submittedName>
        <fullName evidence="1">Uncharacterized protein</fullName>
    </submittedName>
</protein>
<keyword evidence="2" id="KW-1185">Reference proteome</keyword>
<gene>
    <name evidence="1" type="ORF">OE647_20095</name>
</gene>
<proteinExistence type="predicted"/>
<evidence type="ECO:0000313" key="2">
    <source>
        <dbReference type="Proteomes" id="UP001652503"/>
    </source>
</evidence>
<reference evidence="1 2" key="1">
    <citation type="submission" date="2022-10" db="EMBL/GenBank/DDBJ databases">
        <title>Defluviimonas sp. nov., isolated from ocean surface water.</title>
        <authorList>
            <person name="He W."/>
            <person name="Wang L."/>
            <person name="Zhang D.-F."/>
        </authorList>
    </citation>
    <scope>NUCLEOTIDE SEQUENCE [LARGE SCALE GENOMIC DNA]</scope>
    <source>
        <strain evidence="1 2">WL0075</strain>
    </source>
</reference>
<dbReference type="RefSeq" id="WP_263723539.1">
    <property type="nucleotide sequence ID" value="NZ_JAOWLA010000059.1"/>
</dbReference>
<comment type="caution">
    <text evidence="1">The sequence shown here is derived from an EMBL/GenBank/DDBJ whole genome shotgun (WGS) entry which is preliminary data.</text>
</comment>
<dbReference type="EMBL" id="JAOWLA010000059">
    <property type="protein sequence ID" value="MCV2866995.1"/>
    <property type="molecule type" value="Genomic_DNA"/>
</dbReference>
<dbReference type="Proteomes" id="UP001652503">
    <property type="component" value="Unassembled WGS sequence"/>
</dbReference>
<accession>A0ABT2Z7I1</accession>
<sequence>MFSVTKNSLRKFEIRNGFYRPGKLIAVSAILLSASAGMSFAGNYPVSTADVQSESIARACTQLELSADMTKAECGTLTLDEIVSRLNVFDRDDRDD</sequence>